<gene>
    <name evidence="2" type="ORF">QJS10_CPB12g00380</name>
</gene>
<keyword evidence="3" id="KW-1185">Reference proteome</keyword>
<dbReference type="EMBL" id="JAUJYO010000012">
    <property type="protein sequence ID" value="KAK1301389.1"/>
    <property type="molecule type" value="Genomic_DNA"/>
</dbReference>
<dbReference type="Proteomes" id="UP001180020">
    <property type="component" value="Unassembled WGS sequence"/>
</dbReference>
<reference evidence="2" key="1">
    <citation type="journal article" date="2023" name="Nat. Commun.">
        <title>Diploid and tetraploid genomes of Acorus and the evolution of monocots.</title>
        <authorList>
            <person name="Ma L."/>
            <person name="Liu K.W."/>
            <person name="Li Z."/>
            <person name="Hsiao Y.Y."/>
            <person name="Qi Y."/>
            <person name="Fu T."/>
            <person name="Tang G.D."/>
            <person name="Zhang D."/>
            <person name="Sun W.H."/>
            <person name="Liu D.K."/>
            <person name="Li Y."/>
            <person name="Chen G.Z."/>
            <person name="Liu X.D."/>
            <person name="Liao X.Y."/>
            <person name="Jiang Y.T."/>
            <person name="Yu X."/>
            <person name="Hao Y."/>
            <person name="Huang J."/>
            <person name="Zhao X.W."/>
            <person name="Ke S."/>
            <person name="Chen Y.Y."/>
            <person name="Wu W.L."/>
            <person name="Hsu J.L."/>
            <person name="Lin Y.F."/>
            <person name="Huang M.D."/>
            <person name="Li C.Y."/>
            <person name="Huang L."/>
            <person name="Wang Z.W."/>
            <person name="Zhao X."/>
            <person name="Zhong W.Y."/>
            <person name="Peng D.H."/>
            <person name="Ahmad S."/>
            <person name="Lan S."/>
            <person name="Zhang J.S."/>
            <person name="Tsai W.C."/>
            <person name="Van de Peer Y."/>
            <person name="Liu Z.J."/>
        </authorList>
    </citation>
    <scope>NUCLEOTIDE SEQUENCE</scope>
    <source>
        <strain evidence="2">CP</strain>
    </source>
</reference>
<name>A0AAV9DKL9_ACOCL</name>
<evidence type="ECO:0000256" key="1">
    <source>
        <dbReference type="SAM" id="MobiDB-lite"/>
    </source>
</evidence>
<feature type="region of interest" description="Disordered" evidence="1">
    <location>
        <begin position="137"/>
        <end position="165"/>
    </location>
</feature>
<evidence type="ECO:0000313" key="3">
    <source>
        <dbReference type="Proteomes" id="UP001180020"/>
    </source>
</evidence>
<feature type="compositionally biased region" description="Polar residues" evidence="1">
    <location>
        <begin position="259"/>
        <end position="270"/>
    </location>
</feature>
<dbReference type="AlphaFoldDB" id="A0AAV9DKL9"/>
<evidence type="ECO:0000313" key="2">
    <source>
        <dbReference type="EMBL" id="KAK1301389.1"/>
    </source>
</evidence>
<protein>
    <submittedName>
        <fullName evidence="2">Uncharacterized protein</fullName>
    </submittedName>
</protein>
<proteinExistence type="predicted"/>
<accession>A0AAV9DKL9</accession>
<feature type="region of interest" description="Disordered" evidence="1">
    <location>
        <begin position="259"/>
        <end position="297"/>
    </location>
</feature>
<sequence length="297" mass="32523">MRPGQTPAPPKRSRFFTKTSPALVGQQVYSWKSLLFTPTSSLPNERTLSFIPPHMDDKESVVVLNPVSFKSLIQHWENAIVGYIIGKSPVYTPFLQFPQKKWKSKADFRLFLHGNEAAFKSPKNPVKKLLDDALRALPAPPLQGKNPNSNRFSSLHEDASEGPLQMPPRAEPIHPKQPIPSSDAAFQAVVLLESTQADQSPSLHIRPLSVAPSGPLEKDPLSSLALGESPIFGSLFSDPCSSSPIGIDLKVFLQTSEVTGPLEKNTQPNRSKAALPKVVPATPNEGHSGKPKERKRK</sequence>
<reference evidence="2" key="2">
    <citation type="submission" date="2023-06" db="EMBL/GenBank/DDBJ databases">
        <authorList>
            <person name="Ma L."/>
            <person name="Liu K.-W."/>
            <person name="Li Z."/>
            <person name="Hsiao Y.-Y."/>
            <person name="Qi Y."/>
            <person name="Fu T."/>
            <person name="Tang G."/>
            <person name="Zhang D."/>
            <person name="Sun W.-H."/>
            <person name="Liu D.-K."/>
            <person name="Li Y."/>
            <person name="Chen G.-Z."/>
            <person name="Liu X.-D."/>
            <person name="Liao X.-Y."/>
            <person name="Jiang Y.-T."/>
            <person name="Yu X."/>
            <person name="Hao Y."/>
            <person name="Huang J."/>
            <person name="Zhao X.-W."/>
            <person name="Ke S."/>
            <person name="Chen Y.-Y."/>
            <person name="Wu W.-L."/>
            <person name="Hsu J.-L."/>
            <person name="Lin Y.-F."/>
            <person name="Huang M.-D."/>
            <person name="Li C.-Y."/>
            <person name="Huang L."/>
            <person name="Wang Z.-W."/>
            <person name="Zhao X."/>
            <person name="Zhong W.-Y."/>
            <person name="Peng D.-H."/>
            <person name="Ahmad S."/>
            <person name="Lan S."/>
            <person name="Zhang J.-S."/>
            <person name="Tsai W.-C."/>
            <person name="Van De Peer Y."/>
            <person name="Liu Z.-J."/>
        </authorList>
    </citation>
    <scope>NUCLEOTIDE SEQUENCE</scope>
    <source>
        <strain evidence="2">CP</strain>
        <tissue evidence="2">Leaves</tissue>
    </source>
</reference>
<organism evidence="2 3">
    <name type="scientific">Acorus calamus</name>
    <name type="common">Sweet flag</name>
    <dbReference type="NCBI Taxonomy" id="4465"/>
    <lineage>
        <taxon>Eukaryota</taxon>
        <taxon>Viridiplantae</taxon>
        <taxon>Streptophyta</taxon>
        <taxon>Embryophyta</taxon>
        <taxon>Tracheophyta</taxon>
        <taxon>Spermatophyta</taxon>
        <taxon>Magnoliopsida</taxon>
        <taxon>Liliopsida</taxon>
        <taxon>Acoraceae</taxon>
        <taxon>Acorus</taxon>
    </lineage>
</organism>
<comment type="caution">
    <text evidence="2">The sequence shown here is derived from an EMBL/GenBank/DDBJ whole genome shotgun (WGS) entry which is preliminary data.</text>
</comment>